<reference evidence="1 2" key="1">
    <citation type="journal article" date="2016" name="Nat. Commun.">
        <title>Extremotolerant tardigrade genome and improved radiotolerance of human cultured cells by tardigrade-unique protein.</title>
        <authorList>
            <person name="Hashimoto T."/>
            <person name="Horikawa D.D."/>
            <person name="Saito Y."/>
            <person name="Kuwahara H."/>
            <person name="Kozuka-Hata H."/>
            <person name="Shin-I T."/>
            <person name="Minakuchi Y."/>
            <person name="Ohishi K."/>
            <person name="Motoyama A."/>
            <person name="Aizu T."/>
            <person name="Enomoto A."/>
            <person name="Kondo K."/>
            <person name="Tanaka S."/>
            <person name="Hara Y."/>
            <person name="Koshikawa S."/>
            <person name="Sagara H."/>
            <person name="Miura T."/>
            <person name="Yokobori S."/>
            <person name="Miyagawa K."/>
            <person name="Suzuki Y."/>
            <person name="Kubo T."/>
            <person name="Oyama M."/>
            <person name="Kohara Y."/>
            <person name="Fujiyama A."/>
            <person name="Arakawa K."/>
            <person name="Katayama T."/>
            <person name="Toyoda A."/>
            <person name="Kunieda T."/>
        </authorList>
    </citation>
    <scope>NUCLEOTIDE SEQUENCE [LARGE SCALE GENOMIC DNA]</scope>
    <source>
        <strain evidence="1 2">YOKOZUNA-1</strain>
    </source>
</reference>
<proteinExistence type="predicted"/>
<gene>
    <name evidence="1" type="primary">RvY_00118-1</name>
    <name evidence="1" type="synonym">RvY_00118.1</name>
    <name evidence="1" type="ORF">RvY_00118</name>
</gene>
<dbReference type="EMBL" id="BDGG01000001">
    <property type="protein sequence ID" value="GAU87235.1"/>
    <property type="molecule type" value="Genomic_DNA"/>
</dbReference>
<accession>A0A1D1UFT2</accession>
<feature type="non-terminal residue" evidence="1">
    <location>
        <position position="1"/>
    </location>
</feature>
<name>A0A1D1UFT2_RAMVA</name>
<evidence type="ECO:0000313" key="2">
    <source>
        <dbReference type="Proteomes" id="UP000186922"/>
    </source>
</evidence>
<dbReference type="Proteomes" id="UP000186922">
    <property type="component" value="Unassembled WGS sequence"/>
</dbReference>
<dbReference type="AlphaFoldDB" id="A0A1D1UFT2"/>
<organism evidence="1 2">
    <name type="scientific">Ramazzottius varieornatus</name>
    <name type="common">Water bear</name>
    <name type="synonym">Tardigrade</name>
    <dbReference type="NCBI Taxonomy" id="947166"/>
    <lineage>
        <taxon>Eukaryota</taxon>
        <taxon>Metazoa</taxon>
        <taxon>Ecdysozoa</taxon>
        <taxon>Tardigrada</taxon>
        <taxon>Eutardigrada</taxon>
        <taxon>Parachela</taxon>
        <taxon>Hypsibioidea</taxon>
        <taxon>Ramazzottiidae</taxon>
        <taxon>Ramazzottius</taxon>
    </lineage>
</organism>
<sequence>LKIWPSSSRRKYVYTTPQGRSHSIFHARVISKNKFTLTSIISSSNLASGQYQSIRRVAKPDMIPSIRKCDRSTVQPQGKCQSRWRKSSYINTGFHRGSHQQRSTAATGIEQITHCASAVHYAVPFRI</sequence>
<keyword evidence="2" id="KW-1185">Reference proteome</keyword>
<protein>
    <submittedName>
        <fullName evidence="1">Uncharacterized protein</fullName>
    </submittedName>
</protein>
<evidence type="ECO:0000313" key="1">
    <source>
        <dbReference type="EMBL" id="GAU87235.1"/>
    </source>
</evidence>
<comment type="caution">
    <text evidence="1">The sequence shown here is derived from an EMBL/GenBank/DDBJ whole genome shotgun (WGS) entry which is preliminary data.</text>
</comment>